<dbReference type="FunFam" id="3.90.110.10:FF:000001">
    <property type="entry name" value="Malate dehydrogenase"/>
    <property type="match status" value="1"/>
</dbReference>
<proteinExistence type="inferred from homology"/>
<evidence type="ECO:0000256" key="8">
    <source>
        <dbReference type="ARBA" id="ARBA00048313"/>
    </source>
</evidence>
<dbReference type="Pfam" id="PF02866">
    <property type="entry name" value="Ldh_1_C"/>
    <property type="match status" value="1"/>
</dbReference>
<dbReference type="PANTHER" id="PTHR11540:SF16">
    <property type="entry name" value="MALATE DEHYDROGENASE, MITOCHONDRIAL"/>
    <property type="match status" value="1"/>
</dbReference>
<evidence type="ECO:0000313" key="14">
    <source>
        <dbReference type="EMBL" id="CAI8013344.1"/>
    </source>
</evidence>
<organism evidence="14 15">
    <name type="scientific">Geodia barretti</name>
    <name type="common">Barrett's horny sponge</name>
    <dbReference type="NCBI Taxonomy" id="519541"/>
    <lineage>
        <taxon>Eukaryota</taxon>
        <taxon>Metazoa</taxon>
        <taxon>Porifera</taxon>
        <taxon>Demospongiae</taxon>
        <taxon>Heteroscleromorpha</taxon>
        <taxon>Tetractinellida</taxon>
        <taxon>Astrophorina</taxon>
        <taxon>Geodiidae</taxon>
        <taxon>Geodia</taxon>
    </lineage>
</organism>
<dbReference type="EMBL" id="CASHTH010001255">
    <property type="protein sequence ID" value="CAI8013344.1"/>
    <property type="molecule type" value="Genomic_DNA"/>
</dbReference>
<comment type="subunit">
    <text evidence="2">Homodimer.</text>
</comment>
<reference evidence="14" key="1">
    <citation type="submission" date="2023-03" db="EMBL/GenBank/DDBJ databases">
        <authorList>
            <person name="Steffen K."/>
            <person name="Cardenas P."/>
        </authorList>
    </citation>
    <scope>NUCLEOTIDE SEQUENCE</scope>
</reference>
<comment type="catalytic activity">
    <reaction evidence="8">
        <text>(S)-malate + NAD(+) = oxaloacetate + NADH + H(+)</text>
        <dbReference type="Rhea" id="RHEA:21432"/>
        <dbReference type="ChEBI" id="CHEBI:15378"/>
        <dbReference type="ChEBI" id="CHEBI:15589"/>
        <dbReference type="ChEBI" id="CHEBI:16452"/>
        <dbReference type="ChEBI" id="CHEBI:57540"/>
        <dbReference type="ChEBI" id="CHEBI:57945"/>
        <dbReference type="EC" id="1.1.1.37"/>
    </reaction>
</comment>
<dbReference type="Proteomes" id="UP001174909">
    <property type="component" value="Unassembled WGS sequence"/>
</dbReference>
<dbReference type="InterPro" id="IPR022383">
    <property type="entry name" value="Lactate/malate_DH_C"/>
</dbReference>
<evidence type="ECO:0000313" key="15">
    <source>
        <dbReference type="Proteomes" id="UP001174909"/>
    </source>
</evidence>
<keyword evidence="7 10" id="KW-0520">NAD</keyword>
<feature type="binding site" evidence="10">
    <location>
        <begin position="32"/>
        <end position="38"/>
    </location>
    <ligand>
        <name>NAD(+)</name>
        <dbReference type="ChEBI" id="CHEBI:57540"/>
    </ligand>
</feature>
<dbReference type="FunFam" id="3.40.50.720:FF:000268">
    <property type="entry name" value="Malate dehydrogenase"/>
    <property type="match status" value="1"/>
</dbReference>
<protein>
    <recommendedName>
        <fullName evidence="4">Malate dehydrogenase, mitochondrial</fullName>
        <ecNumber evidence="3">1.1.1.37</ecNumber>
    </recommendedName>
</protein>
<name>A0AA35WAF5_GEOBA</name>
<dbReference type="InterPro" id="IPR036291">
    <property type="entry name" value="NAD(P)-bd_dom_sf"/>
</dbReference>
<evidence type="ECO:0000256" key="11">
    <source>
        <dbReference type="RuleBase" id="RU003369"/>
    </source>
</evidence>
<evidence type="ECO:0000259" key="12">
    <source>
        <dbReference type="Pfam" id="PF00056"/>
    </source>
</evidence>
<evidence type="ECO:0000256" key="10">
    <source>
        <dbReference type="PIRSR" id="PIRSR000102-3"/>
    </source>
</evidence>
<comment type="similarity">
    <text evidence="1">Belongs to the LDH/MDH superfamily. MDH type 1 family.</text>
</comment>
<dbReference type="SUPFAM" id="SSF56327">
    <property type="entry name" value="LDH C-terminal domain-like"/>
    <property type="match status" value="1"/>
</dbReference>
<keyword evidence="5" id="KW-0816">Tricarboxylic acid cycle</keyword>
<feature type="domain" description="Lactate/malate dehydrogenase C-terminal" evidence="13">
    <location>
        <begin position="171"/>
        <end position="335"/>
    </location>
</feature>
<dbReference type="AlphaFoldDB" id="A0AA35WAF5"/>
<sequence length="345" mass="36812">MSSSPPSKKIRVADLSSTMSSSEKKPKVVVVGAAGGIGQPLAMLLKLSPLVGDLGVVDVVGTEGIAADLSHLKPGAVLGHPPTKDPPEPLRDADILVVLAGRAQRPGESRDDLFKFNARIITSIAKQAAELCPRAMVCIVSNPVNSLVPVFSEVFKSRGCYDQRRIFGINTLDCVRSRTFVAERKGLDVEEVTVHSVGGHSGPTILPLLSQTKPATSFTEKEVEELTFKIQDAANVVINLKAGKGSSTLSIACATYYFVSQLIEAMTGSEDVVVTAYVRSDVIPELSYLATPLLLGPNGAEKNLGLGELSEYERKKLTEVVVPELKANIQKAVEFCEAELGTKKD</sequence>
<dbReference type="GO" id="GO:0006099">
    <property type="term" value="P:tricarboxylic acid cycle"/>
    <property type="evidence" value="ECO:0007669"/>
    <property type="project" value="UniProtKB-KW"/>
</dbReference>
<evidence type="ECO:0000256" key="7">
    <source>
        <dbReference type="ARBA" id="ARBA00023027"/>
    </source>
</evidence>
<evidence type="ECO:0000256" key="5">
    <source>
        <dbReference type="ARBA" id="ARBA00022532"/>
    </source>
</evidence>
<accession>A0AA35WAF5</accession>
<dbReference type="GO" id="GO:0019752">
    <property type="term" value="P:carboxylic acid metabolic process"/>
    <property type="evidence" value="ECO:0007669"/>
    <property type="project" value="InterPro"/>
</dbReference>
<keyword evidence="15" id="KW-1185">Reference proteome</keyword>
<dbReference type="PANTHER" id="PTHR11540">
    <property type="entry name" value="MALATE AND LACTATE DEHYDROGENASE"/>
    <property type="match status" value="1"/>
</dbReference>
<dbReference type="GO" id="GO:0030060">
    <property type="term" value="F:L-malate dehydrogenase (NAD+) activity"/>
    <property type="evidence" value="ECO:0007669"/>
    <property type="project" value="UniProtKB-EC"/>
</dbReference>
<dbReference type="GO" id="GO:0005739">
    <property type="term" value="C:mitochondrion"/>
    <property type="evidence" value="ECO:0007669"/>
    <property type="project" value="TreeGrafter"/>
</dbReference>
<keyword evidence="6 11" id="KW-0560">Oxidoreductase</keyword>
<dbReference type="EC" id="1.1.1.37" evidence="3"/>
<dbReference type="Gene3D" id="3.40.50.720">
    <property type="entry name" value="NAD(P)-binding Rossmann-like Domain"/>
    <property type="match status" value="1"/>
</dbReference>
<evidence type="ECO:0000256" key="9">
    <source>
        <dbReference type="PIRSR" id="PIRSR000102-1"/>
    </source>
</evidence>
<evidence type="ECO:0000259" key="13">
    <source>
        <dbReference type="Pfam" id="PF02866"/>
    </source>
</evidence>
<feature type="binding site" evidence="10">
    <location>
        <begin position="140"/>
        <end position="142"/>
    </location>
    <ligand>
        <name>NAD(+)</name>
        <dbReference type="ChEBI" id="CHEBI:57540"/>
    </ligand>
</feature>
<dbReference type="Gene3D" id="3.90.110.10">
    <property type="entry name" value="Lactate dehydrogenase/glycoside hydrolase, family 4, C-terminal"/>
    <property type="match status" value="1"/>
</dbReference>
<dbReference type="InterPro" id="IPR001236">
    <property type="entry name" value="Lactate/malate_DH_N"/>
</dbReference>
<feature type="active site" description="Proton acceptor" evidence="9">
    <location>
        <position position="200"/>
    </location>
</feature>
<evidence type="ECO:0000256" key="4">
    <source>
        <dbReference type="ARBA" id="ARBA00016075"/>
    </source>
</evidence>
<evidence type="ECO:0000256" key="6">
    <source>
        <dbReference type="ARBA" id="ARBA00023002"/>
    </source>
</evidence>
<dbReference type="InterPro" id="IPR015955">
    <property type="entry name" value="Lactate_DH/Glyco_Ohase_4_C"/>
</dbReference>
<dbReference type="SUPFAM" id="SSF51735">
    <property type="entry name" value="NAD(P)-binding Rossmann-fold domains"/>
    <property type="match status" value="1"/>
</dbReference>
<evidence type="ECO:0000256" key="3">
    <source>
        <dbReference type="ARBA" id="ARBA00012995"/>
    </source>
</evidence>
<dbReference type="InterPro" id="IPR001557">
    <property type="entry name" value="L-lactate/malate_DH"/>
</dbReference>
<comment type="caution">
    <text evidence="14">The sequence shown here is derived from an EMBL/GenBank/DDBJ whole genome shotgun (WGS) entry which is preliminary data.</text>
</comment>
<evidence type="ECO:0000256" key="2">
    <source>
        <dbReference type="ARBA" id="ARBA00011738"/>
    </source>
</evidence>
<dbReference type="NCBIfam" id="TIGR01772">
    <property type="entry name" value="MDH_euk_gproteo"/>
    <property type="match status" value="1"/>
</dbReference>
<feature type="binding site" evidence="10">
    <location>
        <position position="117"/>
    </location>
    <ligand>
        <name>NAD(+)</name>
        <dbReference type="ChEBI" id="CHEBI:57540"/>
    </ligand>
</feature>
<feature type="domain" description="Lactate/malate dehydrogenase N-terminal" evidence="12">
    <location>
        <begin position="27"/>
        <end position="168"/>
    </location>
</feature>
<gene>
    <name evidence="14" type="ORF">GBAR_LOCUS8477</name>
</gene>
<dbReference type="Pfam" id="PF00056">
    <property type="entry name" value="Ldh_1_N"/>
    <property type="match status" value="1"/>
</dbReference>
<evidence type="ECO:0000256" key="1">
    <source>
        <dbReference type="ARBA" id="ARBA00008824"/>
    </source>
</evidence>
<feature type="binding site" evidence="10">
    <location>
        <position position="58"/>
    </location>
    <ligand>
        <name>NAD(+)</name>
        <dbReference type="ChEBI" id="CHEBI:57540"/>
    </ligand>
</feature>
<dbReference type="PIRSF" id="PIRSF000102">
    <property type="entry name" value="Lac_mal_DH"/>
    <property type="match status" value="1"/>
</dbReference>
<dbReference type="InterPro" id="IPR010097">
    <property type="entry name" value="Malate_DH_type1"/>
</dbReference>